<proteinExistence type="predicted"/>
<evidence type="ECO:0000313" key="2">
    <source>
        <dbReference type="EMBL" id="AAQ93503.1"/>
    </source>
</evidence>
<organism evidence="2">
    <name type="scientific">Streptomyces clavuligerus</name>
    <dbReference type="NCBI Taxonomy" id="1901"/>
    <lineage>
        <taxon>Bacteria</taxon>
        <taxon>Bacillati</taxon>
        <taxon>Actinomycetota</taxon>
        <taxon>Actinomycetes</taxon>
        <taxon>Kitasatosporales</taxon>
        <taxon>Streptomycetaceae</taxon>
        <taxon>Streptomyces</taxon>
    </lineage>
</organism>
<accession>Q6TMW9</accession>
<accession>B5GR58</accession>
<keyword evidence="2" id="KW-0614">Plasmid</keyword>
<evidence type="ECO:0000256" key="1">
    <source>
        <dbReference type="SAM" id="MobiDB-lite"/>
    </source>
</evidence>
<dbReference type="AlphaFoldDB" id="Q6TMW9"/>
<reference evidence="2" key="1">
    <citation type="submission" date="2003-09" db="EMBL/GenBank/DDBJ databases">
        <title>Characterization of pSCL2, a giant linear plasmid in Streptomyces clavuligerus.</title>
        <authorList>
            <person name="Wu W."/>
            <person name="Roy K.L."/>
        </authorList>
    </citation>
    <scope>NUCLEOTIDE SEQUENCE</scope>
    <source>
        <plasmid evidence="2">pSCL2</plasmid>
    </source>
</reference>
<dbReference type="EMBL" id="AY392410">
    <property type="protein sequence ID" value="AAQ93503.1"/>
    <property type="molecule type" value="Genomic_DNA"/>
</dbReference>
<name>Q6TMW9_STRCL</name>
<feature type="compositionally biased region" description="Low complexity" evidence="1">
    <location>
        <begin position="83"/>
        <end position="93"/>
    </location>
</feature>
<protein>
    <submittedName>
        <fullName evidence="2">Putative ParB</fullName>
    </submittedName>
</protein>
<gene>
    <name evidence="2" type="ORF">pSCL2.1.68.2a</name>
</gene>
<sequence>MSPGQIGAGHGRPCNLLVAVVEPPDTAGGQVRVGHIPMMAITADRQGAAVFPRTVNARRRAIEEREAPAVDPDGSADRRRQGARAAAPAARPGPGQGLQL</sequence>
<geneLocation type="plasmid" evidence="2">
    <name>pSCL2</name>
</geneLocation>
<feature type="region of interest" description="Disordered" evidence="1">
    <location>
        <begin position="59"/>
        <end position="100"/>
    </location>
</feature>